<protein>
    <recommendedName>
        <fullName evidence="8">Bacterial sugar transferase domain-containing protein</fullName>
    </recommendedName>
</protein>
<feature type="transmembrane region" description="Helical" evidence="7">
    <location>
        <begin position="113"/>
        <end position="133"/>
    </location>
</feature>
<dbReference type="EMBL" id="PFBV01000003">
    <property type="protein sequence ID" value="PIT88384.1"/>
    <property type="molecule type" value="Genomic_DNA"/>
</dbReference>
<evidence type="ECO:0000313" key="10">
    <source>
        <dbReference type="Proteomes" id="UP000231426"/>
    </source>
</evidence>
<name>A0A2M6W6I2_9BACT</name>
<dbReference type="GO" id="GO:0016780">
    <property type="term" value="F:phosphotransferase activity, for other substituted phosphate groups"/>
    <property type="evidence" value="ECO:0007669"/>
    <property type="project" value="TreeGrafter"/>
</dbReference>
<comment type="similarity">
    <text evidence="2">Belongs to the bacterial sugar transferase family.</text>
</comment>
<dbReference type="GO" id="GO:0016020">
    <property type="term" value="C:membrane"/>
    <property type="evidence" value="ECO:0007669"/>
    <property type="project" value="UniProtKB-SubCell"/>
</dbReference>
<proteinExistence type="inferred from homology"/>
<reference evidence="10" key="1">
    <citation type="submission" date="2017-09" db="EMBL/GenBank/DDBJ databases">
        <title>Depth-based differentiation of microbial function through sediment-hosted aquifers and enrichment of novel symbionts in the deep terrestrial subsurface.</title>
        <authorList>
            <person name="Probst A.J."/>
            <person name="Ladd B."/>
            <person name="Jarett J.K."/>
            <person name="Geller-Mcgrath D.E."/>
            <person name="Sieber C.M.K."/>
            <person name="Emerson J.B."/>
            <person name="Anantharaman K."/>
            <person name="Thomas B.C."/>
            <person name="Malmstrom R."/>
            <person name="Stieglmeier M."/>
            <person name="Klingl A."/>
            <person name="Woyke T."/>
            <person name="Ryan C.M."/>
            <person name="Banfield J.F."/>
        </authorList>
    </citation>
    <scope>NUCLEOTIDE SEQUENCE [LARGE SCALE GENOMIC DNA]</scope>
</reference>
<evidence type="ECO:0000256" key="7">
    <source>
        <dbReference type="SAM" id="Phobius"/>
    </source>
</evidence>
<dbReference type="PANTHER" id="PTHR30576">
    <property type="entry name" value="COLANIC BIOSYNTHESIS UDP-GLUCOSE LIPID CARRIER TRANSFERASE"/>
    <property type="match status" value="1"/>
</dbReference>
<keyword evidence="5 7" id="KW-1133">Transmembrane helix</keyword>
<evidence type="ECO:0000256" key="6">
    <source>
        <dbReference type="ARBA" id="ARBA00023136"/>
    </source>
</evidence>
<dbReference type="InterPro" id="IPR003362">
    <property type="entry name" value="Bact_transf"/>
</dbReference>
<organism evidence="9 10">
    <name type="scientific">Candidatus Magasanikbacteria bacterium CG10_big_fil_rev_8_21_14_0_10_36_32</name>
    <dbReference type="NCBI Taxonomy" id="1974646"/>
    <lineage>
        <taxon>Bacteria</taxon>
        <taxon>Candidatus Magasanikiibacteriota</taxon>
    </lineage>
</organism>
<evidence type="ECO:0000256" key="5">
    <source>
        <dbReference type="ARBA" id="ARBA00022989"/>
    </source>
</evidence>
<feature type="transmembrane region" description="Helical" evidence="7">
    <location>
        <begin position="270"/>
        <end position="293"/>
    </location>
</feature>
<evidence type="ECO:0000256" key="4">
    <source>
        <dbReference type="ARBA" id="ARBA00022692"/>
    </source>
</evidence>
<comment type="subcellular location">
    <subcellularLocation>
        <location evidence="1">Membrane</location>
        <topology evidence="1">Multi-pass membrane protein</topology>
    </subcellularLocation>
</comment>
<gene>
    <name evidence="9" type="ORF">COU29_01180</name>
</gene>
<feature type="transmembrane region" description="Helical" evidence="7">
    <location>
        <begin position="87"/>
        <end position="107"/>
    </location>
</feature>
<keyword evidence="6 7" id="KW-0472">Membrane</keyword>
<dbReference type="Pfam" id="PF02397">
    <property type="entry name" value="Bac_transf"/>
    <property type="match status" value="1"/>
</dbReference>
<evidence type="ECO:0000259" key="8">
    <source>
        <dbReference type="Pfam" id="PF02397"/>
    </source>
</evidence>
<comment type="caution">
    <text evidence="9">The sequence shown here is derived from an EMBL/GenBank/DDBJ whole genome shotgun (WGS) entry which is preliminary data.</text>
</comment>
<evidence type="ECO:0000256" key="3">
    <source>
        <dbReference type="ARBA" id="ARBA00022679"/>
    </source>
</evidence>
<dbReference type="InterPro" id="IPR017475">
    <property type="entry name" value="EPS_sugar_tfrase"/>
</dbReference>
<evidence type="ECO:0000313" key="9">
    <source>
        <dbReference type="EMBL" id="PIT88384.1"/>
    </source>
</evidence>
<keyword evidence="3" id="KW-0808">Transferase</keyword>
<dbReference type="AlphaFoldDB" id="A0A2M6W6I2"/>
<dbReference type="Proteomes" id="UP000231426">
    <property type="component" value="Unassembled WGS sequence"/>
</dbReference>
<keyword evidence="4 7" id="KW-0812">Transmembrane</keyword>
<evidence type="ECO:0000256" key="1">
    <source>
        <dbReference type="ARBA" id="ARBA00004141"/>
    </source>
</evidence>
<feature type="transmembrane region" description="Helical" evidence="7">
    <location>
        <begin position="50"/>
        <end position="75"/>
    </location>
</feature>
<dbReference type="PANTHER" id="PTHR30576:SF0">
    <property type="entry name" value="UNDECAPRENYL-PHOSPHATE N-ACETYLGALACTOSAMINYL 1-PHOSPHATE TRANSFERASE-RELATED"/>
    <property type="match status" value="1"/>
</dbReference>
<accession>A0A2M6W6I2</accession>
<evidence type="ECO:0000256" key="2">
    <source>
        <dbReference type="ARBA" id="ARBA00006464"/>
    </source>
</evidence>
<feature type="transmembrane region" description="Helical" evidence="7">
    <location>
        <begin position="7"/>
        <end position="30"/>
    </location>
</feature>
<dbReference type="Pfam" id="PF13727">
    <property type="entry name" value="CoA_binding_3"/>
    <property type="match status" value="1"/>
</dbReference>
<feature type="domain" description="Bacterial sugar transferase" evidence="8">
    <location>
        <begin position="265"/>
        <end position="465"/>
    </location>
</feature>
<dbReference type="NCBIfam" id="TIGR03025">
    <property type="entry name" value="EPS_sugtrans"/>
    <property type="match status" value="1"/>
</dbReference>
<sequence>MKRFELFFALIQLPIDYAMLVLAGFTAYALRFTETVQSIRPVIFDLVWSAYWPALFIVALGWLIIMAASGLYSINPNRKLAVELTRVFFACAAGFAAITIFVFFTLHKFDSRFLVLAGWIFAVIYVSVSRILIRLIKIYCYKHNFGQRKTILIGQPSAVEQLKKIFINRPSLGYTLLGVYNNFNATAAEMILQTMPDEIIFADPPVNDENTLQAAHFANEHHITFKYSADFFATISTNLAVSTVGGIPIIEIRRTSLTGWGRIFKRIMDIIFSSLLIILFSPFYLIISIIILLETGRPIFYKNKRVGQAGKNFFVLKFRSMYQKDCTEQSGQNNGQALLKEEELIKEQSIKDGPVYKIKNDPRITAFGRLIRKWSLDEIPQFFNVLKGEMSLVGPRPHQPREVEKYQSWQRNVLTIKPGITGLAQISGRSDLTFDEEARLDIFYIEHWGSLMDSIILIKTPFVVLTKKGAL</sequence>